<dbReference type="Pfam" id="PF04883">
    <property type="entry name" value="HK97-gp10_like"/>
    <property type="match status" value="1"/>
</dbReference>
<reference evidence="2" key="1">
    <citation type="journal article" date="2019" name="Int. J. Syst. Evol. Microbiol.">
        <title>The Global Catalogue of Microorganisms (GCM) 10K type strain sequencing project: providing services to taxonomists for standard genome sequencing and annotation.</title>
        <authorList>
            <consortium name="The Broad Institute Genomics Platform"/>
            <consortium name="The Broad Institute Genome Sequencing Center for Infectious Disease"/>
            <person name="Wu L."/>
            <person name="Ma J."/>
        </authorList>
    </citation>
    <scope>NUCLEOTIDE SEQUENCE [LARGE SCALE GENOMIC DNA]</scope>
    <source>
        <strain evidence="2">KCTC 33522</strain>
    </source>
</reference>
<evidence type="ECO:0000313" key="1">
    <source>
        <dbReference type="EMBL" id="MFD2867553.1"/>
    </source>
</evidence>
<dbReference type="Proteomes" id="UP001597568">
    <property type="component" value="Unassembled WGS sequence"/>
</dbReference>
<comment type="caution">
    <text evidence="1">The sequence shown here is derived from an EMBL/GenBank/DDBJ whole genome shotgun (WGS) entry which is preliminary data.</text>
</comment>
<protein>
    <submittedName>
        <fullName evidence="1">HK97 gp10 family phage protein</fullName>
    </submittedName>
</protein>
<name>A0ABW5XX17_9BACL</name>
<sequence length="89" mass="9616">MSITQFGSSKLQRAIERWGNSVLDDAKRAVIDTANLIQGQARALAPVDTGYLRQSIEVEVLDGGLKAVVTVGAEWAIYVEYGTGIYATK</sequence>
<gene>
    <name evidence="1" type="ORF">ACFSY7_03415</name>
</gene>
<dbReference type="RefSeq" id="WP_380146840.1">
    <property type="nucleotide sequence ID" value="NZ_JBHUOR010000019.1"/>
</dbReference>
<organism evidence="1 2">
    <name type="scientific">Kurthia populi</name>
    <dbReference type="NCBI Taxonomy" id="1562132"/>
    <lineage>
        <taxon>Bacteria</taxon>
        <taxon>Bacillati</taxon>
        <taxon>Bacillota</taxon>
        <taxon>Bacilli</taxon>
        <taxon>Bacillales</taxon>
        <taxon>Caryophanaceae</taxon>
        <taxon>Kurthia</taxon>
    </lineage>
</organism>
<feature type="non-terminal residue" evidence="1">
    <location>
        <position position="89"/>
    </location>
</feature>
<proteinExistence type="predicted"/>
<keyword evidence="2" id="KW-1185">Reference proteome</keyword>
<dbReference type="EMBL" id="JBHUOR010000019">
    <property type="protein sequence ID" value="MFD2867553.1"/>
    <property type="molecule type" value="Genomic_DNA"/>
</dbReference>
<accession>A0ABW5XX17</accession>
<dbReference type="InterPro" id="IPR010064">
    <property type="entry name" value="HK97-gp10_tail"/>
</dbReference>
<evidence type="ECO:0000313" key="2">
    <source>
        <dbReference type="Proteomes" id="UP001597568"/>
    </source>
</evidence>